<reference evidence="1 2" key="1">
    <citation type="submission" date="2016-07" db="EMBL/GenBank/DDBJ databases">
        <title>Pervasive Adenine N6-methylation of Active Genes in Fungi.</title>
        <authorList>
            <consortium name="DOE Joint Genome Institute"/>
            <person name="Mondo S.J."/>
            <person name="Dannebaum R.O."/>
            <person name="Kuo R.C."/>
            <person name="Labutti K."/>
            <person name="Haridas S."/>
            <person name="Kuo A."/>
            <person name="Salamov A."/>
            <person name="Ahrendt S.R."/>
            <person name="Lipzen A."/>
            <person name="Sullivan W."/>
            <person name="Andreopoulos W.B."/>
            <person name="Clum A."/>
            <person name="Lindquist E."/>
            <person name="Daum C."/>
            <person name="Ramamoorthy G.K."/>
            <person name="Gryganskyi A."/>
            <person name="Culley D."/>
            <person name="Magnuson J.K."/>
            <person name="James T.Y."/>
            <person name="O'Malley M.A."/>
            <person name="Stajich J.E."/>
            <person name="Spatafora J.W."/>
            <person name="Visel A."/>
            <person name="Grigoriev I.V."/>
        </authorList>
    </citation>
    <scope>NUCLEOTIDE SEQUENCE [LARGE SCALE GENOMIC DNA]</scope>
    <source>
        <strain evidence="1 2">CBS 129021</strain>
    </source>
</reference>
<protein>
    <submittedName>
        <fullName evidence="1">Uncharacterized protein</fullName>
    </submittedName>
</protein>
<dbReference type="EMBL" id="MCFJ01000008">
    <property type="protein sequence ID" value="ORY63322.1"/>
    <property type="molecule type" value="Genomic_DNA"/>
</dbReference>
<dbReference type="AlphaFoldDB" id="A0A1Y2DVK3"/>
<sequence>MAFCSLTLIEYAGFSVPVPHPISTSISTARSAMTRAPTSTGRTTVNQASRIESARRLPMPQHGEDQYSRPARWIADLENQAGSHTNTGLPLPAPQVYRQGYRVGGQTSLLPTYTQQGALYRADR</sequence>
<gene>
    <name evidence="1" type="ORF">BCR38DRAFT_436515</name>
</gene>
<keyword evidence="2" id="KW-1185">Reference proteome</keyword>
<dbReference type="InParanoid" id="A0A1Y2DVK3"/>
<accession>A0A1Y2DVK3</accession>
<proteinExistence type="predicted"/>
<dbReference type="GeneID" id="63776672"/>
<name>A0A1Y2DVK3_9PEZI</name>
<dbReference type="RefSeq" id="XP_040714979.1">
    <property type="nucleotide sequence ID" value="XM_040860460.1"/>
</dbReference>
<evidence type="ECO:0000313" key="2">
    <source>
        <dbReference type="Proteomes" id="UP000193689"/>
    </source>
</evidence>
<organism evidence="1 2">
    <name type="scientific">Pseudomassariella vexata</name>
    <dbReference type="NCBI Taxonomy" id="1141098"/>
    <lineage>
        <taxon>Eukaryota</taxon>
        <taxon>Fungi</taxon>
        <taxon>Dikarya</taxon>
        <taxon>Ascomycota</taxon>
        <taxon>Pezizomycotina</taxon>
        <taxon>Sordariomycetes</taxon>
        <taxon>Xylariomycetidae</taxon>
        <taxon>Amphisphaeriales</taxon>
        <taxon>Pseudomassariaceae</taxon>
        <taxon>Pseudomassariella</taxon>
    </lineage>
</organism>
<comment type="caution">
    <text evidence="1">The sequence shown here is derived from an EMBL/GenBank/DDBJ whole genome shotgun (WGS) entry which is preliminary data.</text>
</comment>
<dbReference type="Proteomes" id="UP000193689">
    <property type="component" value="Unassembled WGS sequence"/>
</dbReference>
<evidence type="ECO:0000313" key="1">
    <source>
        <dbReference type="EMBL" id="ORY63322.1"/>
    </source>
</evidence>